<dbReference type="PANTHER" id="PTHR46013">
    <property type="entry name" value="VASCULAR CELL ADHESION MOLECULE 1"/>
    <property type="match status" value="1"/>
</dbReference>
<dbReference type="Pfam" id="PF13585">
    <property type="entry name" value="CHU_C"/>
    <property type="match status" value="1"/>
</dbReference>
<accession>A0A3E1NJW1</accession>
<evidence type="ECO:0000259" key="2">
    <source>
        <dbReference type="Pfam" id="PF19081"/>
    </source>
</evidence>
<feature type="domain" description="Ig-like" evidence="2">
    <location>
        <begin position="994"/>
        <end position="1070"/>
    </location>
</feature>
<dbReference type="SUPFAM" id="SSF48726">
    <property type="entry name" value="Immunoglobulin"/>
    <property type="match status" value="2"/>
</dbReference>
<dbReference type="InterPro" id="IPR036179">
    <property type="entry name" value="Ig-like_dom_sf"/>
</dbReference>
<sequence>MLLMKKIVLLACWLCAFTAATYAHTLNAGDVVVYSWNSFTDEIKLTNLVDIPAGTVLKITDRGWDNTNHAFTTLTTGDGTVTWTVGSFIPKGSLFTLKLGGSDEPTTLANTTTTTDLTANISTTAYSIGDPMTIAGDGIFIYQDADNLPYFIFGYNNSSGTNVDANGWNTSIGVTLRDSQLPDGNGGSQNALTNGTNAVAMPGSASQQDNTQYTGPTTSADAATWLARITTQSNWTGTMSATNNTSIINTSITFPTPPVFNNTTPTLTYCGNAGTVLLNSLLAATDLDNGQTLTWTVITAPAHSTAVGFPYSATSNGGSVTPAGLSITPTAGYSGTDAMVVQVSDGTGNAQVTINITVNAAPAIPTITPGGTTTFCTGGSVTLTSSAATGNQWYKDGAIITGAIATTYAATSTGNYTVTVTNASGCTATSTATAVTVNAPPATPAITPGGPTSFCTGGSVTLTSSAATNNQWYKEGAILTGEINTTYNATASGSYTVTVTNVNGCTATSTGTTVTVNTLPATPIVTAGSTTTFCAGGSVTLTSSAATNNQWYKDGAIITGATATTYSATTSGNYTVTVTNGSGCTATSTATAVTVNALPATLAITPGGPTSFCTGGSVTLTSSAATNNQWYKDGAILTGEINTTYNATASGSYTVTVTNGNGCTATSTGTTVTVNTLPATPIVTAGSTTTFCAGGSVTLTSSAATNNQWYKDGAIITGATATTYSATTSGNYTVTVTNGSGCTATSTATAVTVNALPATLAITPGGPTSFCTGGSVTLTSSAATNNQWYKDGAILTGEINTTYNATASGSYTVTVTNGSGCTATSTATAVTVNALPATPTIMPGGPTTFCTGGSVTLTSSAATNNQWYKDGTIITGAIATTYAATSTGNYTVTVTNASGCTATSTATAITVNALPATPAITPGGPTSFCTGGNVVLTSSAATGNQWYSNGTAITGETNTTYTANTSANYTVTTTDGNGCSATSTATTVAANPLPAVPTITAGTSTTFCAGGSVTLTSSAASGNQWYKDGTAITGEINTTYAANASGSYTVVATNASGCTATSTATAVTVNALPATPAITPGGPTSFCTGGNVVLTSSAASGNQWYKDGTAITGETNTTYTANTSANYTVTTTDGNGCSATSTATTVAANPLPAVPTITAGSSTTFCAGGSVTLTSSAATGNQWYKDGTAITGEINTTYAANASGSYTVVATNASGCTATSTATAVTVNALPATPAITPGGPTSFCTGGSVVLTSSATSGNQWYRDGTAITGETNTTYTANTSANYTVITTDGNGCSATSTATTVAANPLPAVPTITTGSSTTFCAGGSVTLTSSAATGNQWYKDGTAITGEINTTYAANASGSYTVTVTNASGCTATSTGTTVTVNPLPATPAITAGGPTSFCTGGNVVLTSSAASGNQWYRDGAPIVGETNNTYTATTNGSYTVSATNASSCSAGSAATDVTTIPYPATPVVTASGTVFCTGGSVTLTSSATANNQWYKSGTPISGATAQTYSVTAAGDYRVGVSNSGGCMAQSLPVTITETTGGVGNVQVTAGGPLSFCDGGSVTFTSSAAAGNQWLKDGTPISGATAATYTANASGSYAVTVTGSNGCAATTPGNAVTVNPLPVFTITSDKGNSLSRGESTRLSITGATGTVTWQPAATLDFPLSLTPQARPLANTTYTATLTSAQGCQASQSISISVTEDFKVTPKIVVTPNGDGINDYFVIDNIDAYPNNSLQVFDRSGKLVYEKQNYRNDWDGKLRGRAFISDTYFYVLIIEGRVIKKGTIAVIR</sequence>
<feature type="chain" id="PRO_5017559539" description="Ig-like domain-containing protein" evidence="1">
    <location>
        <begin position="29"/>
        <end position="1791"/>
    </location>
</feature>
<dbReference type="Pfam" id="PF17963">
    <property type="entry name" value="Big_9"/>
    <property type="match status" value="1"/>
</dbReference>
<comment type="caution">
    <text evidence="3">The sequence shown here is derived from an EMBL/GenBank/DDBJ whole genome shotgun (WGS) entry which is preliminary data.</text>
</comment>
<protein>
    <recommendedName>
        <fullName evidence="2">Ig-like domain-containing protein</fullName>
    </recommendedName>
</protein>
<dbReference type="InterPro" id="IPR026341">
    <property type="entry name" value="T9SS_type_B"/>
</dbReference>
<dbReference type="NCBIfam" id="TIGR04131">
    <property type="entry name" value="Bac_Flav_CTERM"/>
    <property type="match status" value="1"/>
</dbReference>
<organism evidence="3 4">
    <name type="scientific">Deminuibacter soli</name>
    <dbReference type="NCBI Taxonomy" id="2291815"/>
    <lineage>
        <taxon>Bacteria</taxon>
        <taxon>Pseudomonadati</taxon>
        <taxon>Bacteroidota</taxon>
        <taxon>Chitinophagia</taxon>
        <taxon>Chitinophagales</taxon>
        <taxon>Chitinophagaceae</taxon>
        <taxon>Deminuibacter</taxon>
    </lineage>
</organism>
<proteinExistence type="predicted"/>
<name>A0A3E1NJW1_9BACT</name>
<dbReference type="InterPro" id="IPR013783">
    <property type="entry name" value="Ig-like_fold"/>
</dbReference>
<dbReference type="InterPro" id="IPR044023">
    <property type="entry name" value="Ig_7"/>
</dbReference>
<feature type="domain" description="Ig-like" evidence="2">
    <location>
        <begin position="1310"/>
        <end position="1387"/>
    </location>
</feature>
<keyword evidence="1" id="KW-0732">Signal</keyword>
<feature type="signal peptide" evidence="1">
    <location>
        <begin position="1"/>
        <end position="28"/>
    </location>
</feature>
<dbReference type="Proteomes" id="UP000261284">
    <property type="component" value="Unassembled WGS sequence"/>
</dbReference>
<feature type="domain" description="Ig-like" evidence="2">
    <location>
        <begin position="1152"/>
        <end position="1228"/>
    </location>
</feature>
<gene>
    <name evidence="3" type="ORF">DXN05_11925</name>
</gene>
<evidence type="ECO:0000313" key="3">
    <source>
        <dbReference type="EMBL" id="RFM28219.1"/>
    </source>
</evidence>
<reference evidence="3 4" key="1">
    <citation type="submission" date="2018-08" db="EMBL/GenBank/DDBJ databases">
        <title>Chitinophagaceae sp. K23C18032701, a novel bacterium isolated from forest soil.</title>
        <authorList>
            <person name="Wang C."/>
        </authorList>
    </citation>
    <scope>NUCLEOTIDE SEQUENCE [LARGE SCALE GENOMIC DNA]</scope>
    <source>
        <strain evidence="3 4">K23C18032701</strain>
    </source>
</reference>
<keyword evidence="4" id="KW-1185">Reference proteome</keyword>
<dbReference type="Pfam" id="PF19081">
    <property type="entry name" value="Ig_7"/>
    <property type="match status" value="3"/>
</dbReference>
<dbReference type="Gene3D" id="2.60.40.10">
    <property type="entry name" value="Immunoglobulins"/>
    <property type="match status" value="15"/>
</dbReference>
<dbReference type="PANTHER" id="PTHR46013:SF4">
    <property type="entry name" value="B-CELL RECEPTOR CD22-RELATED"/>
    <property type="match status" value="1"/>
</dbReference>
<evidence type="ECO:0000313" key="4">
    <source>
        <dbReference type="Proteomes" id="UP000261284"/>
    </source>
</evidence>
<evidence type="ECO:0000256" key="1">
    <source>
        <dbReference type="SAM" id="SignalP"/>
    </source>
</evidence>
<dbReference type="EMBL" id="QTJU01000003">
    <property type="protein sequence ID" value="RFM28219.1"/>
    <property type="molecule type" value="Genomic_DNA"/>
</dbReference>